<evidence type="ECO:0000313" key="2">
    <source>
        <dbReference type="EMBL" id="RFF29822.1"/>
    </source>
</evidence>
<feature type="transmembrane region" description="Helical" evidence="1">
    <location>
        <begin position="36"/>
        <end position="59"/>
    </location>
</feature>
<sequence>MSSMRNRQQTARILGWAGVLPFAAWTLVAWTGAPEWLVELLIGYGVLILAFMGGTLWVAALDKPQESEAPLVASIVLVLAALPAFLLPAISAALLLAVLFALHWTAESLWVRQAQPGWYRRMRMGITASVITLLILAVLIELGA</sequence>
<keyword evidence="1" id="KW-0812">Transmembrane</keyword>
<feature type="transmembrane region" description="Helical" evidence="1">
    <location>
        <begin position="124"/>
        <end position="142"/>
    </location>
</feature>
<evidence type="ECO:0000256" key="1">
    <source>
        <dbReference type="SAM" id="Phobius"/>
    </source>
</evidence>
<dbReference type="InterPro" id="IPR021836">
    <property type="entry name" value="DUF3429"/>
</dbReference>
<name>A0A3E1K720_9GAMM</name>
<proteinExistence type="predicted"/>
<dbReference type="AlphaFoldDB" id="A0A3E1K720"/>
<dbReference type="EMBL" id="QUZK01000041">
    <property type="protein sequence ID" value="RFF29822.1"/>
    <property type="molecule type" value="Genomic_DNA"/>
</dbReference>
<dbReference type="OrthoDB" id="8591832at2"/>
<feature type="transmembrane region" description="Helical" evidence="1">
    <location>
        <begin position="12"/>
        <end position="30"/>
    </location>
</feature>
<accession>A0A3E1K720</accession>
<evidence type="ECO:0000313" key="3">
    <source>
        <dbReference type="Proteomes" id="UP000260351"/>
    </source>
</evidence>
<keyword evidence="1" id="KW-1133">Transmembrane helix</keyword>
<feature type="transmembrane region" description="Helical" evidence="1">
    <location>
        <begin position="71"/>
        <end position="104"/>
    </location>
</feature>
<keyword evidence="3" id="KW-1185">Reference proteome</keyword>
<dbReference type="PANTHER" id="PTHR15887">
    <property type="entry name" value="TRANSMEMBRANE PROTEIN 69"/>
    <property type="match status" value="1"/>
</dbReference>
<protein>
    <submittedName>
        <fullName evidence="2">DUF3429 family protein</fullName>
    </submittedName>
</protein>
<organism evidence="2 3">
    <name type="scientific">Wenzhouxiangella sediminis</name>
    <dbReference type="NCBI Taxonomy" id="1792836"/>
    <lineage>
        <taxon>Bacteria</taxon>
        <taxon>Pseudomonadati</taxon>
        <taxon>Pseudomonadota</taxon>
        <taxon>Gammaproteobacteria</taxon>
        <taxon>Chromatiales</taxon>
        <taxon>Wenzhouxiangellaceae</taxon>
        <taxon>Wenzhouxiangella</taxon>
    </lineage>
</organism>
<comment type="caution">
    <text evidence="2">The sequence shown here is derived from an EMBL/GenBank/DDBJ whole genome shotgun (WGS) entry which is preliminary data.</text>
</comment>
<gene>
    <name evidence="2" type="ORF">DZC52_10265</name>
</gene>
<dbReference type="Pfam" id="PF11911">
    <property type="entry name" value="DUF3429"/>
    <property type="match status" value="1"/>
</dbReference>
<dbReference type="Proteomes" id="UP000260351">
    <property type="component" value="Unassembled WGS sequence"/>
</dbReference>
<keyword evidence="1" id="KW-0472">Membrane</keyword>
<dbReference type="PANTHER" id="PTHR15887:SF1">
    <property type="entry name" value="TRANSMEMBRANE PROTEIN 69"/>
    <property type="match status" value="1"/>
</dbReference>
<reference evidence="2 3" key="1">
    <citation type="submission" date="2018-08" db="EMBL/GenBank/DDBJ databases">
        <title>Wenzhouxiangella salilacus sp. nov., a novel bacterium isolated from a saline lake in Xinjiang Province, China.</title>
        <authorList>
            <person name="Han S."/>
        </authorList>
    </citation>
    <scope>NUCLEOTIDE SEQUENCE [LARGE SCALE GENOMIC DNA]</scope>
    <source>
        <strain evidence="2 3">XDB06</strain>
    </source>
</reference>